<feature type="chain" id="PRO_5005328661" evidence="1">
    <location>
        <begin position="21"/>
        <end position="111"/>
    </location>
</feature>
<dbReference type="Proteomes" id="UP000035680">
    <property type="component" value="Unassembled WGS sequence"/>
</dbReference>
<reference evidence="3" key="2">
    <citation type="submission" date="2015-08" db="UniProtKB">
        <authorList>
            <consortium name="WormBaseParasite"/>
        </authorList>
    </citation>
    <scope>IDENTIFICATION</scope>
</reference>
<dbReference type="WBParaSite" id="SVE_0019100.1">
    <property type="protein sequence ID" value="SVE_0019100.1"/>
    <property type="gene ID" value="SVE_0019100"/>
</dbReference>
<protein>
    <submittedName>
        <fullName evidence="3">Post-SET domain-containing protein</fullName>
    </submittedName>
</protein>
<evidence type="ECO:0000256" key="1">
    <source>
        <dbReference type="SAM" id="SignalP"/>
    </source>
</evidence>
<organism evidence="2 3">
    <name type="scientific">Strongyloides venezuelensis</name>
    <name type="common">Threadworm</name>
    <dbReference type="NCBI Taxonomy" id="75913"/>
    <lineage>
        <taxon>Eukaryota</taxon>
        <taxon>Metazoa</taxon>
        <taxon>Ecdysozoa</taxon>
        <taxon>Nematoda</taxon>
        <taxon>Chromadorea</taxon>
        <taxon>Rhabditida</taxon>
        <taxon>Tylenchina</taxon>
        <taxon>Panagrolaimomorpha</taxon>
        <taxon>Strongyloidoidea</taxon>
        <taxon>Strongyloididae</taxon>
        <taxon>Strongyloides</taxon>
    </lineage>
</organism>
<reference evidence="2" key="1">
    <citation type="submission" date="2014-07" db="EMBL/GenBank/DDBJ databases">
        <authorList>
            <person name="Martin A.A"/>
            <person name="De Silva N."/>
        </authorList>
    </citation>
    <scope>NUCLEOTIDE SEQUENCE</scope>
</reference>
<proteinExistence type="predicted"/>
<accession>A0A0K0EUJ7</accession>
<dbReference type="AlphaFoldDB" id="A0A0K0EUJ7"/>
<feature type="signal peptide" evidence="1">
    <location>
        <begin position="1"/>
        <end position="20"/>
    </location>
</feature>
<keyword evidence="1" id="KW-0732">Signal</keyword>
<keyword evidence="2" id="KW-1185">Reference proteome</keyword>
<sequence length="111" mass="12812">MRVITVFYLITALFLHFNLTTQWAKFSYESTSRIQNPYNNISVALYRYTICRAVLKVKKIKVQEETKACGQITETYAGIVKTPYKNYQYIVDCTCSSPSCTGFQVLCIYTC</sequence>
<name>A0A0K0EUJ7_STRVS</name>
<evidence type="ECO:0000313" key="2">
    <source>
        <dbReference type="Proteomes" id="UP000035680"/>
    </source>
</evidence>
<evidence type="ECO:0000313" key="3">
    <source>
        <dbReference type="WBParaSite" id="SVE_0019100.1"/>
    </source>
</evidence>